<dbReference type="SUPFAM" id="SSF75005">
    <property type="entry name" value="Arabinanase/levansucrase/invertase"/>
    <property type="match status" value="1"/>
</dbReference>
<dbReference type="Gene3D" id="2.115.10.20">
    <property type="entry name" value="Glycosyl hydrolase domain, family 43"/>
    <property type="match status" value="2"/>
</dbReference>
<dbReference type="InterPro" id="IPR023296">
    <property type="entry name" value="Glyco_hydro_beta-prop_sf"/>
</dbReference>
<comment type="caution">
    <text evidence="3">The sequence shown here is derived from an EMBL/GenBank/DDBJ whole genome shotgun (WGS) entry which is preliminary data.</text>
</comment>
<organism evidence="3 4">
    <name type="scientific">Sphingobium lignivorans</name>
    <dbReference type="NCBI Taxonomy" id="2735886"/>
    <lineage>
        <taxon>Bacteria</taxon>
        <taxon>Pseudomonadati</taxon>
        <taxon>Pseudomonadota</taxon>
        <taxon>Alphaproteobacteria</taxon>
        <taxon>Sphingomonadales</taxon>
        <taxon>Sphingomonadaceae</taxon>
        <taxon>Sphingobium</taxon>
    </lineage>
</organism>
<keyword evidence="3" id="KW-0808">Transferase</keyword>
<evidence type="ECO:0000256" key="1">
    <source>
        <dbReference type="ARBA" id="ARBA00006775"/>
    </source>
</evidence>
<evidence type="ECO:0000256" key="2">
    <source>
        <dbReference type="RuleBase" id="RU361220"/>
    </source>
</evidence>
<keyword evidence="3" id="KW-0328">Glycosyltransferase</keyword>
<dbReference type="CDD" id="cd08997">
    <property type="entry name" value="GH68"/>
    <property type="match status" value="1"/>
</dbReference>
<comment type="similarity">
    <text evidence="1 2">Belongs to the glycosyl hydrolase 68 family.</text>
</comment>
<dbReference type="GO" id="GO:0050053">
    <property type="term" value="F:levansucrase activity"/>
    <property type="evidence" value="ECO:0007669"/>
    <property type="project" value="UniProtKB-EC"/>
</dbReference>
<dbReference type="EMBL" id="JACHKA010000001">
    <property type="protein sequence ID" value="MBB5984817.1"/>
    <property type="molecule type" value="Genomic_DNA"/>
</dbReference>
<dbReference type="Proteomes" id="UP001138540">
    <property type="component" value="Unassembled WGS sequence"/>
</dbReference>
<evidence type="ECO:0000313" key="4">
    <source>
        <dbReference type="Proteomes" id="UP001138540"/>
    </source>
</evidence>
<sequence length="379" mass="40562">MPSGQTAGTLWSADHVAAIGPLASFAAPLIGAADLADALPELGLWDAWPVQNDDGSIHRFADGASLWMALGAPWFENPDDRHAHARIHLLLRQASGWRSLGPAMPEGFAPGSREWSGSAIMDADGGGLTLYFTAAGTRGEAQPTFGQRLFQARARLAENADAPRLTDWRDLRESVALDERLYMDPLSGGGGIGTIKAFRDPGFFRDPATGEAWLFFTGSRAGSASAFNGVIGAARGAGGPDDPWRIVPPVISADGLNNELERPHVIHHAGLYYLFWSTQSHVFDPAGPVGPTGLYGMVSDRLEGEWRPLNGTGLVIANPPEAPRQAYSWLVLPDLRVTSFVDDWGHGADHADTRRFGGTFAPFLALALDGERARLRAAP</sequence>
<protein>
    <submittedName>
        <fullName evidence="3">Levansucrase</fullName>
        <ecNumber evidence="3">2.4.1.10</ecNumber>
    </submittedName>
</protein>
<dbReference type="RefSeq" id="WP_184150432.1">
    <property type="nucleotide sequence ID" value="NZ_JACHKA010000001.1"/>
</dbReference>
<keyword evidence="4" id="KW-1185">Reference proteome</keyword>
<dbReference type="InterPro" id="IPR003469">
    <property type="entry name" value="Glyco_hydro_68"/>
</dbReference>
<name>A0ABR6NDR6_9SPHN</name>
<dbReference type="Pfam" id="PF02435">
    <property type="entry name" value="Glyco_hydro_68"/>
    <property type="match status" value="1"/>
</dbReference>
<accession>A0ABR6NDR6</accession>
<gene>
    <name evidence="3" type="ORF">HNP60_000791</name>
</gene>
<reference evidence="3 4" key="1">
    <citation type="submission" date="2020-08" db="EMBL/GenBank/DDBJ databases">
        <title>Exploring microbial biodiversity for novel pathways involved in the catabolism of aromatic compounds derived from lignin.</title>
        <authorList>
            <person name="Elkins J."/>
        </authorList>
    </citation>
    <scope>NUCLEOTIDE SEQUENCE [LARGE SCALE GENOMIC DNA]</scope>
    <source>
        <strain evidence="3 4">B1D3A</strain>
    </source>
</reference>
<evidence type="ECO:0000313" key="3">
    <source>
        <dbReference type="EMBL" id="MBB5984817.1"/>
    </source>
</evidence>
<proteinExistence type="inferred from homology"/>
<dbReference type="EC" id="2.4.1.10" evidence="3"/>